<evidence type="ECO:0000313" key="3">
    <source>
        <dbReference type="EMBL" id="QJB39054.2"/>
    </source>
</evidence>
<dbReference type="Pfam" id="PF02518">
    <property type="entry name" value="HATPase_c"/>
    <property type="match status" value="1"/>
</dbReference>
<dbReference type="InterPro" id="IPR036890">
    <property type="entry name" value="HATPase_C_sf"/>
</dbReference>
<dbReference type="AlphaFoldDB" id="A0AAE6ZNS0"/>
<evidence type="ECO:0000313" key="2">
    <source>
        <dbReference type="EMBL" id="QJB36128.1"/>
    </source>
</evidence>
<dbReference type="Proteomes" id="UP000502421">
    <property type="component" value="Chromosome"/>
</dbReference>
<accession>A0AAE6ZNS0</accession>
<dbReference type="Proteomes" id="UP000503144">
    <property type="component" value="Chromosome"/>
</dbReference>
<protein>
    <submittedName>
        <fullName evidence="2">HAMP domain-containing histidine kinase</fullName>
    </submittedName>
</protein>
<reference evidence="4" key="1">
    <citation type="submission" date="2020-04" db="EMBL/GenBank/DDBJ databases">
        <authorList>
            <person name="Kittiwongwattana C."/>
        </authorList>
    </citation>
    <scope>NUCLEOTIDE SEQUENCE [LARGE SCALE GENOMIC DNA]</scope>
    <source>
        <strain evidence="3">1303</strain>
        <strain evidence="4">1310</strain>
    </source>
</reference>
<name>A0AAE6ZNS0_9BACT</name>
<dbReference type="SUPFAM" id="SSF55874">
    <property type="entry name" value="ATPase domain of HSP90 chaperone/DNA topoisomerase II/histidine kinase"/>
    <property type="match status" value="1"/>
</dbReference>
<dbReference type="EMBL" id="CP051205">
    <property type="protein sequence ID" value="QJB36128.1"/>
    <property type="molecule type" value="Genomic_DNA"/>
</dbReference>
<keyword evidence="2" id="KW-0808">Transferase</keyword>
<feature type="domain" description="Histidine kinase/HSP90-like ATPase" evidence="1">
    <location>
        <begin position="1"/>
        <end position="35"/>
    </location>
</feature>
<dbReference type="InterPro" id="IPR003594">
    <property type="entry name" value="HATPase_dom"/>
</dbReference>
<keyword evidence="2" id="KW-0418">Kinase</keyword>
<reference evidence="2" key="2">
    <citation type="submission" date="2020-09" db="EMBL/GenBank/DDBJ databases">
        <authorList>
            <person name="Kittiwongwattana C."/>
        </authorList>
    </citation>
    <scope>NUCLEOTIDE SEQUENCE</scope>
    <source>
        <strain evidence="2">1310</strain>
    </source>
</reference>
<gene>
    <name evidence="3" type="ORF">HF324_14750</name>
    <name evidence="2" type="ORF">HF329_15230</name>
</gene>
<evidence type="ECO:0000259" key="1">
    <source>
        <dbReference type="Pfam" id="PF02518"/>
    </source>
</evidence>
<evidence type="ECO:0000313" key="5">
    <source>
        <dbReference type="Proteomes" id="UP000503144"/>
    </source>
</evidence>
<proteinExistence type="predicted"/>
<dbReference type="Gene3D" id="3.30.565.10">
    <property type="entry name" value="Histidine kinase-like ATPase, C-terminal domain"/>
    <property type="match status" value="1"/>
</dbReference>
<dbReference type="KEGG" id="coy:HF329_15230"/>
<organism evidence="2 4">
    <name type="scientific">Chitinophaga oryzae</name>
    <dbReference type="NCBI Taxonomy" id="2725414"/>
    <lineage>
        <taxon>Bacteria</taxon>
        <taxon>Pseudomonadati</taxon>
        <taxon>Bacteroidota</taxon>
        <taxon>Chitinophagia</taxon>
        <taxon>Chitinophagales</taxon>
        <taxon>Chitinophagaceae</taxon>
        <taxon>Chitinophaga</taxon>
    </lineage>
</organism>
<dbReference type="EMBL" id="CP051204">
    <property type="protein sequence ID" value="QJB39054.2"/>
    <property type="molecule type" value="Genomic_DNA"/>
</dbReference>
<dbReference type="GO" id="GO:0016301">
    <property type="term" value="F:kinase activity"/>
    <property type="evidence" value="ECO:0007669"/>
    <property type="project" value="UniProtKB-KW"/>
</dbReference>
<evidence type="ECO:0000313" key="4">
    <source>
        <dbReference type="Proteomes" id="UP000502421"/>
    </source>
</evidence>
<sequence length="36" mass="3799">MGLSLALKIVRLHKGNISVVSQSGHGTTFTAELPHV</sequence>
<keyword evidence="5" id="KW-1185">Reference proteome</keyword>